<keyword evidence="5" id="KW-1185">Reference proteome</keyword>
<dbReference type="RefSeq" id="WP_319619980.1">
    <property type="nucleotide sequence ID" value="NZ_JAWXXR010000002.1"/>
</dbReference>
<evidence type="ECO:0000256" key="2">
    <source>
        <dbReference type="SAM" id="SignalP"/>
    </source>
</evidence>
<comment type="caution">
    <text evidence="4">The sequence shown here is derived from an EMBL/GenBank/DDBJ whole genome shotgun (WGS) entry which is preliminary data.</text>
</comment>
<feature type="signal peptide" evidence="2">
    <location>
        <begin position="1"/>
        <end position="22"/>
    </location>
</feature>
<dbReference type="EMBL" id="JAWXXR010000002">
    <property type="protein sequence ID" value="MDX6018630.1"/>
    <property type="molecule type" value="Genomic_DNA"/>
</dbReference>
<evidence type="ECO:0000256" key="1">
    <source>
        <dbReference type="PROSITE-ProRule" id="PRU00473"/>
    </source>
</evidence>
<dbReference type="InterPro" id="IPR036737">
    <property type="entry name" value="OmpA-like_sf"/>
</dbReference>
<proteinExistence type="predicted"/>
<organism evidence="4 5">
    <name type="scientific">Shewanella indica</name>
    <dbReference type="NCBI Taxonomy" id="768528"/>
    <lineage>
        <taxon>Bacteria</taxon>
        <taxon>Pseudomonadati</taxon>
        <taxon>Pseudomonadota</taxon>
        <taxon>Gammaproteobacteria</taxon>
        <taxon>Alteromonadales</taxon>
        <taxon>Shewanellaceae</taxon>
        <taxon>Shewanella</taxon>
    </lineage>
</organism>
<dbReference type="Gene3D" id="3.30.1330.60">
    <property type="entry name" value="OmpA-like domain"/>
    <property type="match status" value="1"/>
</dbReference>
<name>A0ABU4QGS8_9GAMM</name>
<reference evidence="4 5" key="1">
    <citation type="submission" date="2023-11" db="EMBL/GenBank/DDBJ databases">
        <title>MicrobeMod: A computational toolkit for identifying prokaryotic methylation and restriction-modification with nanopore sequencing.</title>
        <authorList>
            <person name="Crits-Christoph A."/>
            <person name="Kang S.C."/>
            <person name="Lee H."/>
            <person name="Ostrov N."/>
        </authorList>
    </citation>
    <scope>NUCLEOTIDE SEQUENCE [LARGE SCALE GENOMIC DNA]</scope>
    <source>
        <strain evidence="4 5">ATCC BAA-2732</strain>
    </source>
</reference>
<evidence type="ECO:0000259" key="3">
    <source>
        <dbReference type="PROSITE" id="PS51123"/>
    </source>
</evidence>
<evidence type="ECO:0000313" key="5">
    <source>
        <dbReference type="Proteomes" id="UP001272773"/>
    </source>
</evidence>
<dbReference type="PANTHER" id="PTHR30329:SF21">
    <property type="entry name" value="LIPOPROTEIN YIAD-RELATED"/>
    <property type="match status" value="1"/>
</dbReference>
<dbReference type="PANTHER" id="PTHR30329">
    <property type="entry name" value="STATOR ELEMENT OF FLAGELLAR MOTOR COMPLEX"/>
    <property type="match status" value="1"/>
</dbReference>
<keyword evidence="1" id="KW-0472">Membrane</keyword>
<protein>
    <submittedName>
        <fullName evidence="4">OmpA family protein</fullName>
    </submittedName>
</protein>
<dbReference type="GeneID" id="88625919"/>
<feature type="domain" description="OmpA-like" evidence="3">
    <location>
        <begin position="23"/>
        <end position="142"/>
    </location>
</feature>
<dbReference type="InterPro" id="IPR050330">
    <property type="entry name" value="Bact_OuterMem_StrucFunc"/>
</dbReference>
<dbReference type="Pfam" id="PF00691">
    <property type="entry name" value="OmpA"/>
    <property type="match status" value="1"/>
</dbReference>
<gene>
    <name evidence="4" type="ORF">SIL79_20385</name>
</gene>
<sequence length="144" mass="15329">MGRMVILLSVLLLGSITQSAAAQETYFTAAGAPVSTLVRVSYPDSSARFQPAPDVAEILADAKDASVVYVSGRTSTTRPSAKDEALAFARAAAARQYLIDHGVSPLKIMVNYASATDFVADNTTPAGKLENQRVDIELVYVPMY</sequence>
<feature type="chain" id="PRO_5045764721" evidence="2">
    <location>
        <begin position="23"/>
        <end position="144"/>
    </location>
</feature>
<dbReference type="Proteomes" id="UP001272773">
    <property type="component" value="Unassembled WGS sequence"/>
</dbReference>
<dbReference type="PROSITE" id="PS51123">
    <property type="entry name" value="OMPA_2"/>
    <property type="match status" value="1"/>
</dbReference>
<accession>A0ABU4QGS8</accession>
<keyword evidence="2" id="KW-0732">Signal</keyword>
<dbReference type="SUPFAM" id="SSF103088">
    <property type="entry name" value="OmpA-like"/>
    <property type="match status" value="1"/>
</dbReference>
<dbReference type="InterPro" id="IPR006665">
    <property type="entry name" value="OmpA-like"/>
</dbReference>
<evidence type="ECO:0000313" key="4">
    <source>
        <dbReference type="EMBL" id="MDX6018630.1"/>
    </source>
</evidence>